<keyword evidence="1" id="KW-0472">Membrane</keyword>
<protein>
    <submittedName>
        <fullName evidence="2">Uncharacterized protein</fullName>
    </submittedName>
</protein>
<reference evidence="2 3" key="1">
    <citation type="submission" date="2014-07" db="EMBL/GenBank/DDBJ databases">
        <authorList>
            <person name="Lee K."/>
            <person name="Lim J.Y."/>
            <person name="Hwang I."/>
        </authorList>
    </citation>
    <scope>NUCLEOTIDE SEQUENCE [LARGE SCALE GENOMIC DNA]</scope>
    <source>
        <strain evidence="2 3">KL28</strain>
    </source>
</reference>
<gene>
    <name evidence="2" type="ORF">PSAKL28_43840</name>
</gene>
<feature type="transmembrane region" description="Helical" evidence="1">
    <location>
        <begin position="102"/>
        <end position="124"/>
    </location>
</feature>
<feature type="transmembrane region" description="Helical" evidence="1">
    <location>
        <begin position="62"/>
        <end position="81"/>
    </location>
</feature>
<keyword evidence="1" id="KW-0812">Transmembrane</keyword>
<dbReference type="OrthoDB" id="6900259at2"/>
<evidence type="ECO:0000313" key="3">
    <source>
        <dbReference type="Proteomes" id="UP000028931"/>
    </source>
</evidence>
<organism evidence="2 3">
    <name type="scientific">Pseudomonas alkylphenolica</name>
    <dbReference type="NCBI Taxonomy" id="237609"/>
    <lineage>
        <taxon>Bacteria</taxon>
        <taxon>Pseudomonadati</taxon>
        <taxon>Pseudomonadota</taxon>
        <taxon>Gammaproteobacteria</taxon>
        <taxon>Pseudomonadales</taxon>
        <taxon>Pseudomonadaceae</taxon>
        <taxon>Pseudomonas</taxon>
    </lineage>
</organism>
<dbReference type="HOGENOM" id="CLU_157247_0_0_6"/>
<dbReference type="AlphaFoldDB" id="A0A077FE30"/>
<name>A0A077FE30_9PSED</name>
<evidence type="ECO:0000256" key="1">
    <source>
        <dbReference type="SAM" id="Phobius"/>
    </source>
</evidence>
<dbReference type="EMBL" id="CP009048">
    <property type="protein sequence ID" value="AIL63528.1"/>
    <property type="molecule type" value="Genomic_DNA"/>
</dbReference>
<proteinExistence type="predicted"/>
<keyword evidence="1" id="KW-1133">Transmembrane helix</keyword>
<feature type="transmembrane region" description="Helical" evidence="1">
    <location>
        <begin position="7"/>
        <end position="31"/>
    </location>
</feature>
<accession>A0A077FE30</accession>
<dbReference type="KEGG" id="palk:PSAKL28_43840"/>
<dbReference type="RefSeq" id="WP_038614537.1">
    <property type="nucleotide sequence ID" value="NZ_CP009048.1"/>
</dbReference>
<dbReference type="Proteomes" id="UP000028931">
    <property type="component" value="Chromosome"/>
</dbReference>
<evidence type="ECO:0000313" key="2">
    <source>
        <dbReference type="EMBL" id="AIL63528.1"/>
    </source>
</evidence>
<sequence>MTTAAFAVGYLCGLVIIGMFAWIGVALHMAYTKMDLMLELLKNCSAVMTRAPLRHGGPWGKLLLVGGISGIVTFPGIYLKHGGVSTEDLEKMPKQLKRKLELLQWCAIGLLISLALFVALYKIIEAHHI</sequence>